<keyword evidence="1" id="KW-0479">Metal-binding</keyword>
<dbReference type="InterPro" id="IPR006963">
    <property type="entry name" value="Mopterin_OxRdtase_4Fe-4S_dom"/>
</dbReference>
<dbReference type="EMBL" id="DMND01000068">
    <property type="protein sequence ID" value="HAN26987.1"/>
    <property type="molecule type" value="Genomic_DNA"/>
</dbReference>
<evidence type="ECO:0000256" key="1">
    <source>
        <dbReference type="ARBA" id="ARBA00022723"/>
    </source>
</evidence>
<dbReference type="InterPro" id="IPR050612">
    <property type="entry name" value="Prok_Mopterin_Oxidored"/>
</dbReference>
<dbReference type="Gene3D" id="2.20.25.90">
    <property type="entry name" value="ADC-like domains"/>
    <property type="match status" value="1"/>
</dbReference>
<dbReference type="PROSITE" id="PS51669">
    <property type="entry name" value="4FE4S_MOW_BIS_MGD"/>
    <property type="match status" value="1"/>
</dbReference>
<dbReference type="GO" id="GO:0016491">
    <property type="term" value="F:oxidoreductase activity"/>
    <property type="evidence" value="ECO:0007669"/>
    <property type="project" value="InterPro"/>
</dbReference>
<dbReference type="SUPFAM" id="SSF53706">
    <property type="entry name" value="Formate dehydrogenase/DMSO reductase, domains 1-3"/>
    <property type="match status" value="1"/>
</dbReference>
<feature type="domain" description="4Fe-4S Mo/W bis-MGD-type" evidence="4">
    <location>
        <begin position="3"/>
        <end position="60"/>
    </location>
</feature>
<dbReference type="Gene3D" id="3.40.228.10">
    <property type="entry name" value="Dimethylsulfoxide Reductase, domain 2"/>
    <property type="match status" value="1"/>
</dbReference>
<evidence type="ECO:0000259" key="4">
    <source>
        <dbReference type="PROSITE" id="PS51669"/>
    </source>
</evidence>
<proteinExistence type="predicted"/>
<dbReference type="Proteomes" id="UP000259273">
    <property type="component" value="Unassembled WGS sequence"/>
</dbReference>
<reference evidence="5 6" key="1">
    <citation type="journal article" date="2018" name="Nat. Biotechnol.">
        <title>A standardized bacterial taxonomy based on genome phylogeny substantially revises the tree of life.</title>
        <authorList>
            <person name="Parks D.H."/>
            <person name="Chuvochina M."/>
            <person name="Waite D.W."/>
            <person name="Rinke C."/>
            <person name="Skarshewski A."/>
            <person name="Chaumeil P.A."/>
            <person name="Hugenholtz P."/>
        </authorList>
    </citation>
    <scope>NUCLEOTIDE SEQUENCE [LARGE SCALE GENOMIC DNA]</scope>
    <source>
        <strain evidence="5">UBA9158</strain>
    </source>
</reference>
<dbReference type="SMART" id="SM00926">
    <property type="entry name" value="Molybdop_Fe4S4"/>
    <property type="match status" value="1"/>
</dbReference>
<feature type="non-terminal residue" evidence="5">
    <location>
        <position position="191"/>
    </location>
</feature>
<keyword evidence="3" id="KW-0411">Iron-sulfur</keyword>
<gene>
    <name evidence="5" type="ORF">DCP75_04570</name>
</gene>
<protein>
    <submittedName>
        <fullName evidence="5">Nitrate reductase</fullName>
    </submittedName>
</protein>
<comment type="caution">
    <text evidence="5">The sequence shown here is derived from an EMBL/GenBank/DDBJ whole genome shotgun (WGS) entry which is preliminary data.</text>
</comment>
<dbReference type="InterPro" id="IPR006656">
    <property type="entry name" value="Mopterin_OxRdtase"/>
</dbReference>
<dbReference type="Pfam" id="PF04879">
    <property type="entry name" value="Molybdop_Fe4S4"/>
    <property type="match status" value="1"/>
</dbReference>
<dbReference type="PANTHER" id="PTHR43742">
    <property type="entry name" value="TRIMETHYLAMINE-N-OXIDE REDUCTASE"/>
    <property type="match status" value="1"/>
</dbReference>
<dbReference type="GO" id="GO:0046872">
    <property type="term" value="F:metal ion binding"/>
    <property type="evidence" value="ECO:0007669"/>
    <property type="project" value="UniProtKB-KW"/>
</dbReference>
<dbReference type="Gene3D" id="3.40.50.740">
    <property type="match status" value="1"/>
</dbReference>
<name>A0A3C1KJW2_9GAMM</name>
<evidence type="ECO:0000313" key="5">
    <source>
        <dbReference type="EMBL" id="HAN26987.1"/>
    </source>
</evidence>
<organism evidence="5 6">
    <name type="scientific">Haliea salexigens</name>
    <dbReference type="NCBI Taxonomy" id="287487"/>
    <lineage>
        <taxon>Bacteria</taxon>
        <taxon>Pseudomonadati</taxon>
        <taxon>Pseudomonadota</taxon>
        <taxon>Gammaproteobacteria</taxon>
        <taxon>Cellvibrionales</taxon>
        <taxon>Halieaceae</taxon>
        <taxon>Haliea</taxon>
    </lineage>
</organism>
<keyword evidence="2" id="KW-0408">Iron</keyword>
<accession>A0A3C1KJW2</accession>
<dbReference type="GO" id="GO:0051536">
    <property type="term" value="F:iron-sulfur cluster binding"/>
    <property type="evidence" value="ECO:0007669"/>
    <property type="project" value="UniProtKB-KW"/>
</dbReference>
<sequence length="191" mass="20658">MVTRKAQSFCRLCMGHCGVRVSVDEDDRVVSIDADRDDPFTLGYACFKGLQSGAAHNSPDRIVRPLKRQPDGSFEPISIEQALDEIAARLQPVLKHHGPAAIGGYKGGGAFFTSSSLMMLNDWLRALGSPKAFSTVTIDQSAKYVTAGRLGVWPAGRDPFHRGEVFLIVGGNPLVSISTVGFDTRNPAKRL</sequence>
<evidence type="ECO:0000256" key="2">
    <source>
        <dbReference type="ARBA" id="ARBA00023004"/>
    </source>
</evidence>
<evidence type="ECO:0000313" key="6">
    <source>
        <dbReference type="Proteomes" id="UP000259273"/>
    </source>
</evidence>
<dbReference type="Pfam" id="PF00384">
    <property type="entry name" value="Molybdopterin"/>
    <property type="match status" value="1"/>
</dbReference>
<evidence type="ECO:0000256" key="3">
    <source>
        <dbReference type="ARBA" id="ARBA00023014"/>
    </source>
</evidence>
<dbReference type="PANTHER" id="PTHR43742:SF2">
    <property type="entry name" value="ASSIMILATORY NITRATE REDUCTASE CATALYTIC SUBUNIT"/>
    <property type="match status" value="1"/>
</dbReference>
<dbReference type="AlphaFoldDB" id="A0A3C1KJW2"/>